<evidence type="ECO:0000313" key="16">
    <source>
        <dbReference type="Proteomes" id="UP000260983"/>
    </source>
</evidence>
<dbReference type="InterPro" id="IPR004358">
    <property type="entry name" value="Sig_transdc_His_kin-like_C"/>
</dbReference>
<dbReference type="PROSITE" id="PS50110">
    <property type="entry name" value="RESPONSE_REGULATORY"/>
    <property type="match status" value="1"/>
</dbReference>
<dbReference type="InterPro" id="IPR001789">
    <property type="entry name" value="Sig_transdc_resp-reg_receiver"/>
</dbReference>
<evidence type="ECO:0000256" key="11">
    <source>
        <dbReference type="PROSITE-ProRule" id="PRU00169"/>
    </source>
</evidence>
<dbReference type="Pfam" id="PF07495">
    <property type="entry name" value="Y_Y_Y"/>
    <property type="match status" value="1"/>
</dbReference>
<evidence type="ECO:0000313" key="15">
    <source>
        <dbReference type="EMBL" id="RGN39260.1"/>
    </source>
</evidence>
<dbReference type="Gene3D" id="2.130.10.10">
    <property type="entry name" value="YVTN repeat-like/Quinoprotein amine dehydrogenase"/>
    <property type="match status" value="2"/>
</dbReference>
<dbReference type="Pfam" id="PF12833">
    <property type="entry name" value="HTH_18"/>
    <property type="match status" value="1"/>
</dbReference>
<accession>A0A3E5BNR7</accession>
<dbReference type="InterPro" id="IPR005467">
    <property type="entry name" value="His_kinase_dom"/>
</dbReference>
<dbReference type="SUPFAM" id="SSF47384">
    <property type="entry name" value="Homodimeric domain of signal transducing histidine kinase"/>
    <property type="match status" value="1"/>
</dbReference>
<comment type="catalytic activity">
    <reaction evidence="1">
        <text>ATP + protein L-histidine = ADP + protein N-phospho-L-histidine.</text>
        <dbReference type="EC" id="2.7.13.3"/>
    </reaction>
</comment>
<evidence type="ECO:0000259" key="13">
    <source>
        <dbReference type="PROSITE" id="PS50109"/>
    </source>
</evidence>
<evidence type="ECO:0000256" key="4">
    <source>
        <dbReference type="ARBA" id="ARBA00022679"/>
    </source>
</evidence>
<feature type="modified residue" description="4-aspartylphosphate" evidence="11">
    <location>
        <position position="1160"/>
    </location>
</feature>
<dbReference type="SMART" id="SM00448">
    <property type="entry name" value="REC"/>
    <property type="match status" value="1"/>
</dbReference>
<dbReference type="GO" id="GO:0043565">
    <property type="term" value="F:sequence-specific DNA binding"/>
    <property type="evidence" value="ECO:0007669"/>
    <property type="project" value="InterPro"/>
</dbReference>
<keyword evidence="4" id="KW-0808">Transferase</keyword>
<feature type="domain" description="Response regulatory" evidence="14">
    <location>
        <begin position="1111"/>
        <end position="1227"/>
    </location>
</feature>
<dbReference type="InterPro" id="IPR003594">
    <property type="entry name" value="HATPase_dom"/>
</dbReference>
<dbReference type="SMART" id="SM00387">
    <property type="entry name" value="HATPase_c"/>
    <property type="match status" value="1"/>
</dbReference>
<organism evidence="15 16">
    <name type="scientific">Bacteroides oleiciplenus</name>
    <dbReference type="NCBI Taxonomy" id="626931"/>
    <lineage>
        <taxon>Bacteria</taxon>
        <taxon>Pseudomonadati</taxon>
        <taxon>Bacteroidota</taxon>
        <taxon>Bacteroidia</taxon>
        <taxon>Bacteroidales</taxon>
        <taxon>Bacteroidaceae</taxon>
        <taxon>Bacteroides</taxon>
    </lineage>
</organism>
<proteinExistence type="predicted"/>
<feature type="domain" description="HTH araC/xylS-type" evidence="12">
    <location>
        <begin position="1259"/>
        <end position="1357"/>
    </location>
</feature>
<dbReference type="SMART" id="SM00388">
    <property type="entry name" value="HisKA"/>
    <property type="match status" value="1"/>
</dbReference>
<evidence type="ECO:0000256" key="5">
    <source>
        <dbReference type="ARBA" id="ARBA00022741"/>
    </source>
</evidence>
<dbReference type="PROSITE" id="PS01124">
    <property type="entry name" value="HTH_ARAC_FAMILY_2"/>
    <property type="match status" value="1"/>
</dbReference>
<keyword evidence="7" id="KW-0067">ATP-binding</keyword>
<dbReference type="FunFam" id="2.60.40.10:FF:000791">
    <property type="entry name" value="Two-component system sensor histidine kinase/response regulator"/>
    <property type="match status" value="1"/>
</dbReference>
<dbReference type="InterPro" id="IPR003661">
    <property type="entry name" value="HisK_dim/P_dom"/>
</dbReference>
<dbReference type="Proteomes" id="UP000260983">
    <property type="component" value="Unassembled WGS sequence"/>
</dbReference>
<protein>
    <recommendedName>
        <fullName evidence="2">histidine kinase</fullName>
        <ecNumber evidence="2">2.7.13.3</ecNumber>
    </recommendedName>
</protein>
<dbReference type="Pfam" id="PF02518">
    <property type="entry name" value="HATPase_c"/>
    <property type="match status" value="1"/>
</dbReference>
<evidence type="ECO:0000256" key="10">
    <source>
        <dbReference type="ARBA" id="ARBA00023163"/>
    </source>
</evidence>
<dbReference type="SUPFAM" id="SSF52172">
    <property type="entry name" value="CheY-like"/>
    <property type="match status" value="1"/>
</dbReference>
<keyword evidence="3 11" id="KW-0597">Phosphoprotein</keyword>
<evidence type="ECO:0000256" key="2">
    <source>
        <dbReference type="ARBA" id="ARBA00012438"/>
    </source>
</evidence>
<dbReference type="GO" id="GO:0005524">
    <property type="term" value="F:ATP binding"/>
    <property type="evidence" value="ECO:0007669"/>
    <property type="project" value="UniProtKB-KW"/>
</dbReference>
<dbReference type="SUPFAM" id="SSF55874">
    <property type="entry name" value="ATPase domain of HSP90 chaperone/DNA topoisomerase II/histidine kinase"/>
    <property type="match status" value="1"/>
</dbReference>
<dbReference type="GO" id="GO:0003700">
    <property type="term" value="F:DNA-binding transcription factor activity"/>
    <property type="evidence" value="ECO:0007669"/>
    <property type="project" value="InterPro"/>
</dbReference>
<dbReference type="InterPro" id="IPR013783">
    <property type="entry name" value="Ig-like_fold"/>
</dbReference>
<evidence type="ECO:0000256" key="1">
    <source>
        <dbReference type="ARBA" id="ARBA00000085"/>
    </source>
</evidence>
<dbReference type="FunFam" id="3.30.565.10:FF:000037">
    <property type="entry name" value="Hybrid sensor histidine kinase/response regulator"/>
    <property type="match status" value="1"/>
</dbReference>
<evidence type="ECO:0000256" key="3">
    <source>
        <dbReference type="ARBA" id="ARBA00022553"/>
    </source>
</evidence>
<dbReference type="PROSITE" id="PS50109">
    <property type="entry name" value="HIS_KIN"/>
    <property type="match status" value="1"/>
</dbReference>
<dbReference type="RefSeq" id="WP_117723256.1">
    <property type="nucleotide sequence ID" value="NZ_QSUL01000002.1"/>
</dbReference>
<dbReference type="InterPro" id="IPR018060">
    <property type="entry name" value="HTH_AraC"/>
</dbReference>
<dbReference type="PANTHER" id="PTHR43547:SF2">
    <property type="entry name" value="HYBRID SIGNAL TRANSDUCTION HISTIDINE KINASE C"/>
    <property type="match status" value="1"/>
</dbReference>
<dbReference type="EC" id="2.7.13.3" evidence="2"/>
<evidence type="ECO:0000256" key="6">
    <source>
        <dbReference type="ARBA" id="ARBA00022777"/>
    </source>
</evidence>
<dbReference type="CDD" id="cd17574">
    <property type="entry name" value="REC_OmpR"/>
    <property type="match status" value="1"/>
</dbReference>
<keyword evidence="10" id="KW-0804">Transcription</keyword>
<keyword evidence="8" id="KW-0902">Two-component regulatory system</keyword>
<dbReference type="SUPFAM" id="SSF63829">
    <property type="entry name" value="Calcium-dependent phosphotriesterase"/>
    <property type="match status" value="2"/>
</dbReference>
<dbReference type="CDD" id="cd00082">
    <property type="entry name" value="HisKA"/>
    <property type="match status" value="1"/>
</dbReference>
<dbReference type="Pfam" id="PF00512">
    <property type="entry name" value="HisKA"/>
    <property type="match status" value="1"/>
</dbReference>
<gene>
    <name evidence="15" type="ORF">DXB65_02680</name>
</gene>
<dbReference type="Gene3D" id="2.60.40.10">
    <property type="entry name" value="Immunoglobulins"/>
    <property type="match status" value="1"/>
</dbReference>
<dbReference type="InterPro" id="IPR011123">
    <property type="entry name" value="Y_Y_Y"/>
</dbReference>
<dbReference type="Pfam" id="PF07494">
    <property type="entry name" value="Reg_prop"/>
    <property type="match status" value="3"/>
</dbReference>
<keyword evidence="5" id="KW-0547">Nucleotide-binding</keyword>
<dbReference type="Gene3D" id="3.40.50.2300">
    <property type="match status" value="1"/>
</dbReference>
<comment type="caution">
    <text evidence="15">The sequence shown here is derived from an EMBL/GenBank/DDBJ whole genome shotgun (WGS) entry which is preliminary data.</text>
</comment>
<evidence type="ECO:0000256" key="9">
    <source>
        <dbReference type="ARBA" id="ARBA00023015"/>
    </source>
</evidence>
<dbReference type="GO" id="GO:0000155">
    <property type="term" value="F:phosphorelay sensor kinase activity"/>
    <property type="evidence" value="ECO:0007669"/>
    <property type="project" value="InterPro"/>
</dbReference>
<dbReference type="Gene3D" id="1.10.287.130">
    <property type="match status" value="1"/>
</dbReference>
<dbReference type="InterPro" id="IPR036890">
    <property type="entry name" value="HATPase_C_sf"/>
</dbReference>
<evidence type="ECO:0000256" key="7">
    <source>
        <dbReference type="ARBA" id="ARBA00022840"/>
    </source>
</evidence>
<dbReference type="InterPro" id="IPR011006">
    <property type="entry name" value="CheY-like_superfamily"/>
</dbReference>
<dbReference type="Gene3D" id="1.10.10.60">
    <property type="entry name" value="Homeodomain-like"/>
    <property type="match status" value="1"/>
</dbReference>
<evidence type="ECO:0000259" key="12">
    <source>
        <dbReference type="PROSITE" id="PS01124"/>
    </source>
</evidence>
<dbReference type="InterPro" id="IPR009057">
    <property type="entry name" value="Homeodomain-like_sf"/>
</dbReference>
<dbReference type="InterPro" id="IPR011110">
    <property type="entry name" value="Reg_prop"/>
</dbReference>
<dbReference type="PANTHER" id="PTHR43547">
    <property type="entry name" value="TWO-COMPONENT HISTIDINE KINASE"/>
    <property type="match status" value="1"/>
</dbReference>
<dbReference type="InterPro" id="IPR036097">
    <property type="entry name" value="HisK_dim/P_sf"/>
</dbReference>
<sequence>MKDIWKSYLIFFLITLISGNTQGQEYKSEFKSLPPYINIPTDVQQIYQDREGFIWFATRNGVCRFDGYELETFKSNLYTPNALSSNDILVIQEDYQNRLWIGTSYGLNMLDKKTGKIQKDFGVLNNERVQSLLITKDSTIWIGTGSWLYKNDKKPNQPNTAENFIKVKQMDVKSLIEAPNNQIWIGTWSNGLHRYIVSTDSLITYPAFNPLNSAYFLFQDSKEQIWIGTWGYGLYKLHHPYDTEKAYFEKFVHEKGNNNSLIHNLIYSISEDLSTGTLWIGTLEGLSCFNGKNFVNYAPNIPSSGLPYNEIITIFRDRTGTMWLGFLGGRVYWVKPQNLQFNRHQPTYASNQTACNNIQGLTIYKDDLWIGLEKHSFIIHDRTTHSNSKREKAFSPTILNSEDTYYSFLKPQNRDELWLGSFGNGLYIYRPEDHRQPLSNMSSTTVPQFPNFIFCMFEDNRQNVYLGSTTGLSILTKEGQFYHYNNLLSPQMQYSHNIYSITQDSLNNIWIGTDHSGIFRMPPPQDYGKCTFFSYSINNQKINSNEIQCIFVNKEGNILAGTDGGGLNLYDPQQDSFISIHTQYNIPGDMICSILEDKQQNLWMGSNVGLIKLNLKDSIAESKCRLYTTSDGLQDNKFARGAACQAEDGEMFFGGPQGYNSFYPEKLTADESQPEIFITDIQIQNQSLKNLPATERAAISDFAPGYTRTLRLNYKQNDFSCKLSVLNFYNPEKNEYAYKLEGLDHTWQYTSNRSNIISYSNLESGTYTLYIKGSNGNGKWSEVKEAITITVTPPWWSSSWAYFFYSIFIVSLIANAIRIGRKKIRQKNALRIKELEQKKQEELNRAKLQFFTNITHELLTPLTVISVTLNEIKSYAPSDYYSIMDNNINRLKRLLQQILEFRKAESGNLKLKVSQGNITSFIMNSVNSFLPLVKKKKMQLEISVEQEDIIGYFDPDKIDKILYNLLSNAFKYNKEGKKIHINISYSTSSKEIIIAVSDNGEGISEENLSKLFNRFYEGDYRKYHTTGHGIGLSLTKDLVTLHHGTIEVKSKLGQGTTFSVTLPITEDAFSEEEIDRSILSLPETAENDSTDNESNKAASHIETFEEVDRKTLLLVEDNEDLLNVMSHSLAREYHILKATNGKEAIAQLEKEKDIKIVISDVMMPVMNGIELCHYVKKQEELLHIPIILLTAKNSESDIIEGYEAGADDYITKPFQLTLLLAKIKSLLKNKENLFKDYSDAIYFKMQKPDIDSTDKVFLQEAINCVYEHLDNVEFDQQAFADAMKVSKSTLYRRIKKLSGESPSVFISDIRLQTAHKIISDNPNIRISDLAYTVGYNDPKYFSSCFKKKFNIIPSEIS</sequence>
<dbReference type="PRINTS" id="PR00344">
    <property type="entry name" value="BCTRLSENSOR"/>
</dbReference>
<name>A0A3E5BNR7_9BACE</name>
<reference evidence="15 16" key="1">
    <citation type="submission" date="2018-08" db="EMBL/GenBank/DDBJ databases">
        <title>A genome reference for cultivated species of the human gut microbiota.</title>
        <authorList>
            <person name="Zou Y."/>
            <person name="Xue W."/>
            <person name="Luo G."/>
        </authorList>
    </citation>
    <scope>NUCLEOTIDE SEQUENCE [LARGE SCALE GENOMIC DNA]</scope>
    <source>
        <strain evidence="15 16">OM05-15BH</strain>
    </source>
</reference>
<dbReference type="Pfam" id="PF00072">
    <property type="entry name" value="Response_reg"/>
    <property type="match status" value="1"/>
</dbReference>
<keyword evidence="9" id="KW-0805">Transcription regulation</keyword>
<dbReference type="Gene3D" id="3.30.565.10">
    <property type="entry name" value="Histidine kinase-like ATPase, C-terminal domain"/>
    <property type="match status" value="1"/>
</dbReference>
<dbReference type="EMBL" id="QSUL01000002">
    <property type="protein sequence ID" value="RGN39260.1"/>
    <property type="molecule type" value="Genomic_DNA"/>
</dbReference>
<dbReference type="InterPro" id="IPR015943">
    <property type="entry name" value="WD40/YVTN_repeat-like_dom_sf"/>
</dbReference>
<dbReference type="CDD" id="cd00075">
    <property type="entry name" value="HATPase"/>
    <property type="match status" value="1"/>
</dbReference>
<dbReference type="SUPFAM" id="SSF46689">
    <property type="entry name" value="Homeodomain-like"/>
    <property type="match status" value="1"/>
</dbReference>
<evidence type="ECO:0000259" key="14">
    <source>
        <dbReference type="PROSITE" id="PS50110"/>
    </source>
</evidence>
<feature type="domain" description="Histidine kinase" evidence="13">
    <location>
        <begin position="853"/>
        <end position="1066"/>
    </location>
</feature>
<dbReference type="SMART" id="SM00342">
    <property type="entry name" value="HTH_ARAC"/>
    <property type="match status" value="1"/>
</dbReference>
<evidence type="ECO:0000256" key="8">
    <source>
        <dbReference type="ARBA" id="ARBA00023012"/>
    </source>
</evidence>
<keyword evidence="6 15" id="KW-0418">Kinase</keyword>